<comment type="caution">
    <text evidence="2">The sequence shown here is derived from an EMBL/GenBank/DDBJ whole genome shotgun (WGS) entry which is preliminary data.</text>
</comment>
<gene>
    <name evidence="2" type="ORF">FJY68_01820</name>
</gene>
<dbReference type="AlphaFoldDB" id="A0A937XBX1"/>
<dbReference type="Proteomes" id="UP000779900">
    <property type="component" value="Unassembled WGS sequence"/>
</dbReference>
<reference evidence="2" key="1">
    <citation type="submission" date="2019-03" db="EMBL/GenBank/DDBJ databases">
        <title>Lake Tanganyika Metagenome-Assembled Genomes (MAGs).</title>
        <authorList>
            <person name="Tran P."/>
        </authorList>
    </citation>
    <scope>NUCLEOTIDE SEQUENCE</scope>
    <source>
        <strain evidence="2">K_DeepCast_150m_m2_040</strain>
    </source>
</reference>
<keyword evidence="1" id="KW-0732">Signal</keyword>
<organism evidence="2 3">
    <name type="scientific">candidate division WOR-3 bacterium</name>
    <dbReference type="NCBI Taxonomy" id="2052148"/>
    <lineage>
        <taxon>Bacteria</taxon>
        <taxon>Bacteria division WOR-3</taxon>
    </lineage>
</organism>
<evidence type="ECO:0000256" key="1">
    <source>
        <dbReference type="SAM" id="SignalP"/>
    </source>
</evidence>
<accession>A0A937XBX1</accession>
<feature type="signal peptide" evidence="1">
    <location>
        <begin position="1"/>
        <end position="23"/>
    </location>
</feature>
<evidence type="ECO:0008006" key="4">
    <source>
        <dbReference type="Google" id="ProtNLM"/>
    </source>
</evidence>
<proteinExistence type="predicted"/>
<feature type="chain" id="PRO_5037117643" description="T9SS type A sorting domain-containing protein" evidence="1">
    <location>
        <begin position="24"/>
        <end position="474"/>
    </location>
</feature>
<evidence type="ECO:0000313" key="3">
    <source>
        <dbReference type="Proteomes" id="UP000779900"/>
    </source>
</evidence>
<protein>
    <recommendedName>
        <fullName evidence="4">T9SS type A sorting domain-containing protein</fullName>
    </recommendedName>
</protein>
<evidence type="ECO:0000313" key="2">
    <source>
        <dbReference type="EMBL" id="MBM3330573.1"/>
    </source>
</evidence>
<sequence length="474" mass="51557">MYTRCSYVVLVCLLVSLTGTAAAQPDGADIQIRDGTIVATAADYEMDGTMWAAFTLLEDTSLRVHRTTDHGLNWGFFLSLRTAGIADRLGLVVGEGESAFVYLFYLSPAQNGDLQCLRFDRETGAGNIFDVAVGPDTIRDFAVCRDYTGDNYWLYAVVTNPDPPGSGHAVRFLRSSTYGRQWYITDSASHRALDPHISAGPGSYIFCTFTHGDSLTLLRNRLYLGSGYWKSAFYYSGYEVGDPVIATAFTLPESTATVWALWSENYHNSGDWDIVSSYADGGWNWYGPDYLAGSRATNERFPDLRNYTSLGNQYINASYISDNDVFRTVYRRYANAASPTQWSDTLRINEGSAGTGSEIKPKLCYTPGGPFPGAGCVFVGAGLNGCWWNAPYPTAVAEAPSDGVRTPNRGATIVRGVLRLAPSASPSSSTNHLLDISGRKVMGLVPGANDVSRLAPGVYFVRGAAEVRTVVVPR</sequence>
<dbReference type="EMBL" id="VGIR01000006">
    <property type="protein sequence ID" value="MBM3330573.1"/>
    <property type="molecule type" value="Genomic_DNA"/>
</dbReference>
<name>A0A937XBX1_UNCW3</name>